<evidence type="ECO:0000259" key="1">
    <source>
        <dbReference type="PROSITE" id="PS50987"/>
    </source>
</evidence>
<feature type="domain" description="HTH arsR-type" evidence="1">
    <location>
        <begin position="29"/>
        <end position="71"/>
    </location>
</feature>
<dbReference type="Gene3D" id="1.10.10.10">
    <property type="entry name" value="Winged helix-like DNA-binding domain superfamily/Winged helix DNA-binding domain"/>
    <property type="match status" value="1"/>
</dbReference>
<keyword evidence="3" id="KW-1185">Reference proteome</keyword>
<organism evidence="2 3">
    <name type="scientific">Xylanibacillus composti</name>
    <dbReference type="NCBI Taxonomy" id="1572762"/>
    <lineage>
        <taxon>Bacteria</taxon>
        <taxon>Bacillati</taxon>
        <taxon>Bacillota</taxon>
        <taxon>Bacilli</taxon>
        <taxon>Bacillales</taxon>
        <taxon>Paenibacillaceae</taxon>
        <taxon>Xylanibacillus</taxon>
    </lineage>
</organism>
<dbReference type="InterPro" id="IPR001845">
    <property type="entry name" value="HTH_ArsR_DNA-bd_dom"/>
</dbReference>
<gene>
    <name evidence="2" type="ORF">XYCOK13_39160</name>
</gene>
<dbReference type="EMBL" id="BOVK01000069">
    <property type="protein sequence ID" value="GIQ71092.1"/>
    <property type="molecule type" value="Genomic_DNA"/>
</dbReference>
<dbReference type="InterPro" id="IPR036390">
    <property type="entry name" value="WH_DNA-bd_sf"/>
</dbReference>
<evidence type="ECO:0000313" key="3">
    <source>
        <dbReference type="Proteomes" id="UP000677918"/>
    </source>
</evidence>
<dbReference type="Proteomes" id="UP000677918">
    <property type="component" value="Unassembled WGS sequence"/>
</dbReference>
<sequence>MAKLEAADCDVCCDGSSPTQAQVVKERMLGDGKVTAMAEMYKAMGDPTRIRLLYALIQGGGAVCPRSLHGA</sequence>
<protein>
    <recommendedName>
        <fullName evidence="1">HTH arsR-type domain-containing protein</fullName>
    </recommendedName>
</protein>
<dbReference type="AlphaFoldDB" id="A0A8J4M4E2"/>
<comment type="caution">
    <text evidence="2">The sequence shown here is derived from an EMBL/GenBank/DDBJ whole genome shotgun (WGS) entry which is preliminary data.</text>
</comment>
<name>A0A8J4M4E2_9BACL</name>
<reference evidence="2" key="1">
    <citation type="submission" date="2021-04" db="EMBL/GenBank/DDBJ databases">
        <title>Draft genome sequence of Xylanibacillus composti strain K13.</title>
        <authorList>
            <person name="Uke A."/>
            <person name="Chhe C."/>
            <person name="Baramee S."/>
            <person name="Kosugi A."/>
        </authorList>
    </citation>
    <scope>NUCLEOTIDE SEQUENCE</scope>
    <source>
        <strain evidence="2">K13</strain>
    </source>
</reference>
<dbReference type="SUPFAM" id="SSF46785">
    <property type="entry name" value="Winged helix' DNA-binding domain"/>
    <property type="match status" value="1"/>
</dbReference>
<dbReference type="InterPro" id="IPR036388">
    <property type="entry name" value="WH-like_DNA-bd_sf"/>
</dbReference>
<proteinExistence type="predicted"/>
<dbReference type="PROSITE" id="PS50987">
    <property type="entry name" value="HTH_ARSR_2"/>
    <property type="match status" value="1"/>
</dbReference>
<evidence type="ECO:0000313" key="2">
    <source>
        <dbReference type="EMBL" id="GIQ71092.1"/>
    </source>
</evidence>
<accession>A0A8J4M4E2</accession>
<dbReference type="GO" id="GO:0003700">
    <property type="term" value="F:DNA-binding transcription factor activity"/>
    <property type="evidence" value="ECO:0007669"/>
    <property type="project" value="InterPro"/>
</dbReference>